<organism evidence="1 2">
    <name type="scientific">Coptis chinensis</name>
    <dbReference type="NCBI Taxonomy" id="261450"/>
    <lineage>
        <taxon>Eukaryota</taxon>
        <taxon>Viridiplantae</taxon>
        <taxon>Streptophyta</taxon>
        <taxon>Embryophyta</taxon>
        <taxon>Tracheophyta</taxon>
        <taxon>Spermatophyta</taxon>
        <taxon>Magnoliopsida</taxon>
        <taxon>Ranunculales</taxon>
        <taxon>Ranunculaceae</taxon>
        <taxon>Coptidoideae</taxon>
        <taxon>Coptis</taxon>
    </lineage>
</organism>
<dbReference type="OrthoDB" id="1749752at2759"/>
<keyword evidence="2" id="KW-1185">Reference proteome</keyword>
<protein>
    <submittedName>
        <fullName evidence="1">Uncharacterized protein</fullName>
    </submittedName>
</protein>
<dbReference type="EMBL" id="JADFTS010000002">
    <property type="protein sequence ID" value="KAF9619379.1"/>
    <property type="molecule type" value="Genomic_DNA"/>
</dbReference>
<evidence type="ECO:0000313" key="1">
    <source>
        <dbReference type="EMBL" id="KAF9619379.1"/>
    </source>
</evidence>
<sequence length="172" mass="16574">MFALIAVHKHKAASRSASPWMRVQQGLFAGVPTSTPINPPSKLAQTPSFSASLGHVPAVGVGGVLGVGVGVEGVGVGVGGVLGIGVGVEGVGVGLGVGGVLGIGVGVEGVGVGLGVGGVLGVGVCFGGHGGGFGLGGGLVQGQLVAVTREKKRRLSARKRATAAWLLEPISY</sequence>
<dbReference type="Proteomes" id="UP000631114">
    <property type="component" value="Unassembled WGS sequence"/>
</dbReference>
<name>A0A835ILG5_9MAGN</name>
<evidence type="ECO:0000313" key="2">
    <source>
        <dbReference type="Proteomes" id="UP000631114"/>
    </source>
</evidence>
<reference evidence="1 2" key="1">
    <citation type="submission" date="2020-10" db="EMBL/GenBank/DDBJ databases">
        <title>The Coptis chinensis genome and diversification of protoberbering-type alkaloids.</title>
        <authorList>
            <person name="Wang B."/>
            <person name="Shu S."/>
            <person name="Song C."/>
            <person name="Liu Y."/>
        </authorList>
    </citation>
    <scope>NUCLEOTIDE SEQUENCE [LARGE SCALE GENOMIC DNA]</scope>
    <source>
        <strain evidence="1">HL-2020</strain>
        <tissue evidence="1">Leaf</tissue>
    </source>
</reference>
<gene>
    <name evidence="1" type="ORF">IFM89_006566</name>
</gene>
<proteinExistence type="predicted"/>
<accession>A0A835ILG5</accession>
<dbReference type="AlphaFoldDB" id="A0A835ILG5"/>
<comment type="caution">
    <text evidence="1">The sequence shown here is derived from an EMBL/GenBank/DDBJ whole genome shotgun (WGS) entry which is preliminary data.</text>
</comment>